<evidence type="ECO:0000313" key="2">
    <source>
        <dbReference type="Proteomes" id="UP000248817"/>
    </source>
</evidence>
<gene>
    <name evidence="1" type="ORF">BP00DRAFT_29010</name>
</gene>
<reference evidence="1 2" key="1">
    <citation type="submission" date="2018-02" db="EMBL/GenBank/DDBJ databases">
        <title>The genomes of Aspergillus section Nigri reveals drivers in fungal speciation.</title>
        <authorList>
            <consortium name="DOE Joint Genome Institute"/>
            <person name="Vesth T.C."/>
            <person name="Nybo J."/>
            <person name="Theobald S."/>
            <person name="Brandl J."/>
            <person name="Frisvad J.C."/>
            <person name="Nielsen K.F."/>
            <person name="Lyhne E.K."/>
            <person name="Kogle M.E."/>
            <person name="Kuo A."/>
            <person name="Riley R."/>
            <person name="Clum A."/>
            <person name="Nolan M."/>
            <person name="Lipzen A."/>
            <person name="Salamov A."/>
            <person name="Henrissat B."/>
            <person name="Wiebenga A."/>
            <person name="De vries R.P."/>
            <person name="Grigoriev I.V."/>
            <person name="Mortensen U.H."/>
            <person name="Andersen M.R."/>
            <person name="Baker S.E."/>
        </authorList>
    </citation>
    <scope>NUCLEOTIDE SEQUENCE [LARGE SCALE GENOMIC DNA]</scope>
    <source>
        <strain evidence="1 2">CBS 114.80</strain>
    </source>
</reference>
<protein>
    <submittedName>
        <fullName evidence="1">Uncharacterized protein</fullName>
    </submittedName>
</protein>
<name>A0A2V5HS95_9EURO</name>
<proteinExistence type="predicted"/>
<dbReference type="EMBL" id="KZ825573">
    <property type="protein sequence ID" value="PYI27279.1"/>
    <property type="molecule type" value="Genomic_DNA"/>
</dbReference>
<organism evidence="1 2">
    <name type="scientific">Aspergillus indologenus CBS 114.80</name>
    <dbReference type="NCBI Taxonomy" id="1450541"/>
    <lineage>
        <taxon>Eukaryota</taxon>
        <taxon>Fungi</taxon>
        <taxon>Dikarya</taxon>
        <taxon>Ascomycota</taxon>
        <taxon>Pezizomycotina</taxon>
        <taxon>Eurotiomycetes</taxon>
        <taxon>Eurotiomycetidae</taxon>
        <taxon>Eurotiales</taxon>
        <taxon>Aspergillaceae</taxon>
        <taxon>Aspergillus</taxon>
        <taxon>Aspergillus subgen. Circumdati</taxon>
    </lineage>
</organism>
<keyword evidence="2" id="KW-1185">Reference proteome</keyword>
<accession>A0A2V5HS95</accession>
<dbReference type="Proteomes" id="UP000248817">
    <property type="component" value="Unassembled WGS sequence"/>
</dbReference>
<dbReference type="AlphaFoldDB" id="A0A2V5HS95"/>
<evidence type="ECO:0000313" key="1">
    <source>
        <dbReference type="EMBL" id="PYI27279.1"/>
    </source>
</evidence>
<sequence>MYTTGRLAYPMILPALHNGRSDRSAFWSRRFVSQSLVGGGLLAYPSNSVVALVRHRLDPWWLSDPGAGLGSVFQVGGKCVSREPFKHGSCDIVEHGWRLPTENESRRVAMLWVGKSV</sequence>